<sequence length="123" mass="14268">MRCNKAKCRVLHLGQGNPRCQYRLGDKETESSPDEQDLGVPLDEKLDMSWQYALTAQKTNCILGCIKRSMANSSREVILPLCSALMRPHLEFWVQLWSPQYRKDNCLLEHFQRKATKMIKGLQ</sequence>
<evidence type="ECO:0008006" key="3">
    <source>
        <dbReference type="Google" id="ProtNLM"/>
    </source>
</evidence>
<evidence type="ECO:0000313" key="2">
    <source>
        <dbReference type="Proteomes" id="UP000233556"/>
    </source>
</evidence>
<dbReference type="PANTHER" id="PTHR33332">
    <property type="entry name" value="REVERSE TRANSCRIPTASE DOMAIN-CONTAINING PROTEIN"/>
    <property type="match status" value="1"/>
</dbReference>
<reference evidence="2" key="1">
    <citation type="submission" date="2017-11" db="EMBL/GenBank/DDBJ databases">
        <authorList>
            <person name="Lima N.C."/>
            <person name="Parody-Merino A.M."/>
            <person name="Battley P.F."/>
            <person name="Fidler A.E."/>
            <person name="Prosdocimi F."/>
        </authorList>
    </citation>
    <scope>NUCLEOTIDE SEQUENCE [LARGE SCALE GENOMIC DNA]</scope>
</reference>
<protein>
    <recommendedName>
        <fullName evidence="3">Rna-directed dna polymerase from mobile element jockey-like</fullName>
    </recommendedName>
</protein>
<dbReference type="AlphaFoldDB" id="A0A2I0UKC5"/>
<reference evidence="2" key="2">
    <citation type="submission" date="2017-12" db="EMBL/GenBank/DDBJ databases">
        <title>Genome sequence of the Bar-tailed Godwit (Limosa lapponica baueri).</title>
        <authorList>
            <person name="Lima N.C.B."/>
            <person name="Parody-Merino A.M."/>
            <person name="Battley P.F."/>
            <person name="Fidler A.E."/>
            <person name="Prosdocimi F."/>
        </authorList>
    </citation>
    <scope>NUCLEOTIDE SEQUENCE [LARGE SCALE GENOMIC DNA]</scope>
</reference>
<proteinExistence type="predicted"/>
<dbReference type="EMBL" id="KZ505708">
    <property type="protein sequence ID" value="PKU46496.1"/>
    <property type="molecule type" value="Genomic_DNA"/>
</dbReference>
<organism evidence="1 2">
    <name type="scientific">Limosa lapponica baueri</name>
    <dbReference type="NCBI Taxonomy" id="1758121"/>
    <lineage>
        <taxon>Eukaryota</taxon>
        <taxon>Metazoa</taxon>
        <taxon>Chordata</taxon>
        <taxon>Craniata</taxon>
        <taxon>Vertebrata</taxon>
        <taxon>Euteleostomi</taxon>
        <taxon>Archelosauria</taxon>
        <taxon>Archosauria</taxon>
        <taxon>Dinosauria</taxon>
        <taxon>Saurischia</taxon>
        <taxon>Theropoda</taxon>
        <taxon>Coelurosauria</taxon>
        <taxon>Aves</taxon>
        <taxon>Neognathae</taxon>
        <taxon>Neoaves</taxon>
        <taxon>Charadriiformes</taxon>
        <taxon>Scolopacidae</taxon>
        <taxon>Limosa</taxon>
    </lineage>
</organism>
<dbReference type="PRINTS" id="PR01345">
    <property type="entry name" value="CERVTRCPTASE"/>
</dbReference>
<gene>
    <name evidence="1" type="ORF">llap_3215</name>
</gene>
<name>A0A2I0UKC5_LIMLA</name>
<evidence type="ECO:0000313" key="1">
    <source>
        <dbReference type="EMBL" id="PKU46496.1"/>
    </source>
</evidence>
<dbReference type="Proteomes" id="UP000233556">
    <property type="component" value="Unassembled WGS sequence"/>
</dbReference>
<dbReference type="OrthoDB" id="276744at2759"/>
<accession>A0A2I0UKC5</accession>
<keyword evidence="2" id="KW-1185">Reference proteome</keyword>